<dbReference type="EMBL" id="CP065647">
    <property type="protein sequence ID" value="QPR71149.1"/>
    <property type="molecule type" value="Genomic_DNA"/>
</dbReference>
<evidence type="ECO:0000313" key="1">
    <source>
        <dbReference type="EMBL" id="QPR71149.1"/>
    </source>
</evidence>
<reference evidence="1 2" key="1">
    <citation type="submission" date="2020-12" db="EMBL/GenBank/DDBJ databases">
        <title>FDA dAtabase for Regulatory Grade micrObial Sequences (FDA-ARGOS): Supporting development and validation of Infectious Disease Dx tests.</title>
        <authorList>
            <person name="Nelson B."/>
            <person name="Plummer A."/>
            <person name="Tallon L."/>
            <person name="Sadzewicz L."/>
            <person name="Zhao X."/>
            <person name="Boylan J."/>
            <person name="Ott S."/>
            <person name="Bowen H."/>
            <person name="Vavikolanu K."/>
            <person name="Mehta A."/>
            <person name="Aluvathingal J."/>
            <person name="Nadendla S."/>
            <person name="Myers T."/>
            <person name="Yan Y."/>
            <person name="Sichtig H."/>
        </authorList>
    </citation>
    <scope>NUCLEOTIDE SEQUENCE [LARGE SCALE GENOMIC DNA]</scope>
    <source>
        <strain evidence="1 2">FDAARGOS_923</strain>
    </source>
</reference>
<sequence>MQSEFKVFKFNDYDSAAAVSEEAGRKAYLEFTGLSEEEAFDEAVYDEIDPNCNRVIVSEPGQEVIKLTYIEAYEKGYFTLPAFFTTEY</sequence>
<evidence type="ECO:0000313" key="2">
    <source>
        <dbReference type="Proteomes" id="UP000595038"/>
    </source>
</evidence>
<gene>
    <name evidence="1" type="ORF">I6G80_15000</name>
</gene>
<dbReference type="RefSeq" id="WP_017474752.1">
    <property type="nucleotide sequence ID" value="NZ_CAVNYF010000001.1"/>
</dbReference>
<name>A0AB37GMF7_BACLI</name>
<protein>
    <submittedName>
        <fullName evidence="1">Uncharacterized protein</fullName>
    </submittedName>
</protein>
<dbReference type="Proteomes" id="UP000595038">
    <property type="component" value="Chromosome"/>
</dbReference>
<accession>A0AB37GMF7</accession>
<organism evidence="1 2">
    <name type="scientific">Bacillus licheniformis</name>
    <dbReference type="NCBI Taxonomy" id="1402"/>
    <lineage>
        <taxon>Bacteria</taxon>
        <taxon>Bacillati</taxon>
        <taxon>Bacillota</taxon>
        <taxon>Bacilli</taxon>
        <taxon>Bacillales</taxon>
        <taxon>Bacillaceae</taxon>
        <taxon>Bacillus</taxon>
    </lineage>
</organism>
<proteinExistence type="predicted"/>
<dbReference type="AlphaFoldDB" id="A0AB37GMF7"/>